<reference evidence="3" key="1">
    <citation type="submission" date="2017-01" db="EMBL/GenBank/DDBJ databases">
        <authorList>
            <person name="Varghese N."/>
            <person name="Submissions S."/>
        </authorList>
    </citation>
    <scope>NUCLEOTIDE SEQUENCE [LARGE SCALE GENOMIC DNA]</scope>
    <source>
        <strain evidence="3">DSM 45196</strain>
    </source>
</reference>
<proteinExistence type="predicted"/>
<evidence type="ECO:0000313" key="3">
    <source>
        <dbReference type="Proteomes" id="UP000186795"/>
    </source>
</evidence>
<organism evidence="2 3">
    <name type="scientific">Kroppenstedtia eburnea</name>
    <dbReference type="NCBI Taxonomy" id="714067"/>
    <lineage>
        <taxon>Bacteria</taxon>
        <taxon>Bacillati</taxon>
        <taxon>Bacillota</taxon>
        <taxon>Bacilli</taxon>
        <taxon>Bacillales</taxon>
        <taxon>Thermoactinomycetaceae</taxon>
        <taxon>Kroppenstedtia</taxon>
    </lineage>
</organism>
<gene>
    <name evidence="2" type="ORF">SAMN05421790_104188</name>
</gene>
<feature type="region of interest" description="Disordered" evidence="1">
    <location>
        <begin position="65"/>
        <end position="93"/>
    </location>
</feature>
<name>A0A1N7LIC3_9BACL</name>
<dbReference type="Proteomes" id="UP000186795">
    <property type="component" value="Unassembled WGS sequence"/>
</dbReference>
<feature type="compositionally biased region" description="Basic and acidic residues" evidence="1">
    <location>
        <begin position="77"/>
        <end position="87"/>
    </location>
</feature>
<dbReference type="AlphaFoldDB" id="A0A1N7LIC3"/>
<evidence type="ECO:0000313" key="2">
    <source>
        <dbReference type="EMBL" id="SIS73557.1"/>
    </source>
</evidence>
<evidence type="ECO:0000256" key="1">
    <source>
        <dbReference type="SAM" id="MobiDB-lite"/>
    </source>
</evidence>
<keyword evidence="3" id="KW-1185">Reference proteome</keyword>
<dbReference type="RefSeq" id="WP_009711619.1">
    <property type="nucleotide sequence ID" value="NZ_CP048103.1"/>
</dbReference>
<protein>
    <recommendedName>
        <fullName evidence="4">Cytosolic protein</fullName>
    </recommendedName>
</protein>
<sequence>MIRRRNTPFRDVKTVESLRNEYIPEEFPEGSYGAATHEEILGKTSPWRASQHASPQFTYEMRELHEGIPRQVPGSHPTHDDPKRNTEGDLYES</sequence>
<accession>A0A1N7LIC3</accession>
<dbReference type="EMBL" id="FTOD01000004">
    <property type="protein sequence ID" value="SIS73557.1"/>
    <property type="molecule type" value="Genomic_DNA"/>
</dbReference>
<evidence type="ECO:0008006" key="4">
    <source>
        <dbReference type="Google" id="ProtNLM"/>
    </source>
</evidence>